<organism evidence="1 2">
    <name type="scientific">Nonomuraea cavernae</name>
    <dbReference type="NCBI Taxonomy" id="2045107"/>
    <lineage>
        <taxon>Bacteria</taxon>
        <taxon>Bacillati</taxon>
        <taxon>Actinomycetota</taxon>
        <taxon>Actinomycetes</taxon>
        <taxon>Streptosporangiales</taxon>
        <taxon>Streptosporangiaceae</taxon>
        <taxon>Nonomuraea</taxon>
    </lineage>
</organism>
<reference evidence="1" key="1">
    <citation type="journal article" date="2014" name="Int. J. Syst. Evol. Microbiol.">
        <title>Complete genome sequence of Corynebacterium casei LMG S-19264T (=DSM 44701T), isolated from a smear-ripened cheese.</title>
        <authorList>
            <consortium name="US DOE Joint Genome Institute (JGI-PGF)"/>
            <person name="Walter F."/>
            <person name="Albersmeier A."/>
            <person name="Kalinowski J."/>
            <person name="Ruckert C."/>
        </authorList>
    </citation>
    <scope>NUCLEOTIDE SEQUENCE</scope>
    <source>
        <strain evidence="1">CGMCC 4.7368</strain>
    </source>
</reference>
<protein>
    <submittedName>
        <fullName evidence="1">Spermidine dehydrogenase SpdH</fullName>
    </submittedName>
</protein>
<sequence>MSDINPREARDLGMSRTISRRDFFDGVAMTVGVATLGSLTGCSGDGPPGGAGAVQPGVRGDTAAALSVPHALRDDRFWQHAGAPEPTGETYDLVVVGGGVSGVSAAHEWLRRDPAARVLILDNHDELSEEPQLGSVSVWTPEGRELLDRLDIAVREPDGRHYPALGMYDSVLCDRETYPVERLVCFTPEIEAEQWVGRLPIADRARRDLLALYRDPVDWFPGLSRERKQERLAGLTYSAFLLDVCGTHPDVERFCRTMPNADWAYDARAFGAIDAWGRADGWEFPGFRGLHLDRDKPSRFNSPTVQKEWGEPRVHCLPQRGRTLVRTMLARMIPGFTGSRDHEPADRRLLDLPANPVRFRLSSPVVSVRHDGPPDTASSVTVGYFDGHAVRTVGAGSVIMACWHTVIPHLVPELPDDQRRALREAVKQPLLQATVRLRDGEAWRRVGVHRTRWTGAYWCLSELDGRADPAGPVTARLVATPCRSELGPAEGAVAGRHALLRTPYDHLEYTVRDQLTRLLGPGGFDPATDIEAITIDRWGHAQAPEYCRPWHAFYPDGPFPADLARRPFGRIAIAGSDAIPAASADAAITAACRAVTELST</sequence>
<dbReference type="EMBL" id="BMNH01000028">
    <property type="protein sequence ID" value="GGO79403.1"/>
    <property type="molecule type" value="Genomic_DNA"/>
</dbReference>
<dbReference type="RefSeq" id="WP_225262870.1">
    <property type="nucleotide sequence ID" value="NZ_BMNH01000028.1"/>
</dbReference>
<name>A0A917ZA44_9ACTN</name>
<dbReference type="PROSITE" id="PS51318">
    <property type="entry name" value="TAT"/>
    <property type="match status" value="1"/>
</dbReference>
<comment type="caution">
    <text evidence="1">The sequence shown here is derived from an EMBL/GenBank/DDBJ whole genome shotgun (WGS) entry which is preliminary data.</text>
</comment>
<keyword evidence="2" id="KW-1185">Reference proteome</keyword>
<dbReference type="Gene3D" id="3.50.50.60">
    <property type="entry name" value="FAD/NAD(P)-binding domain"/>
    <property type="match status" value="1"/>
</dbReference>
<proteinExistence type="predicted"/>
<evidence type="ECO:0000313" key="2">
    <source>
        <dbReference type="Proteomes" id="UP000646523"/>
    </source>
</evidence>
<dbReference type="InterPro" id="IPR036188">
    <property type="entry name" value="FAD/NAD-bd_sf"/>
</dbReference>
<dbReference type="Proteomes" id="UP000646523">
    <property type="component" value="Unassembled WGS sequence"/>
</dbReference>
<dbReference type="SUPFAM" id="SSF51905">
    <property type="entry name" value="FAD/NAD(P)-binding domain"/>
    <property type="match status" value="1"/>
</dbReference>
<gene>
    <name evidence="1" type="primary">spdH</name>
    <name evidence="1" type="ORF">GCM10012289_63620</name>
</gene>
<evidence type="ECO:0000313" key="1">
    <source>
        <dbReference type="EMBL" id="GGO79403.1"/>
    </source>
</evidence>
<accession>A0A917ZA44</accession>
<dbReference type="InterPro" id="IPR006311">
    <property type="entry name" value="TAT_signal"/>
</dbReference>
<reference evidence="1" key="2">
    <citation type="submission" date="2020-09" db="EMBL/GenBank/DDBJ databases">
        <authorList>
            <person name="Sun Q."/>
            <person name="Zhou Y."/>
        </authorList>
    </citation>
    <scope>NUCLEOTIDE SEQUENCE</scope>
    <source>
        <strain evidence="1">CGMCC 4.7368</strain>
    </source>
</reference>
<dbReference type="AlphaFoldDB" id="A0A917ZA44"/>